<comment type="caution">
    <text evidence="1">The sequence shown here is derived from an EMBL/GenBank/DDBJ whole genome shotgun (WGS) entry which is preliminary data.</text>
</comment>
<keyword evidence="2" id="KW-1185">Reference proteome</keyword>
<dbReference type="RefSeq" id="WP_161762228.1">
    <property type="nucleotide sequence ID" value="NZ_JAAATX020000006.1"/>
</dbReference>
<reference evidence="1 2" key="1">
    <citation type="submission" date="2021-06" db="EMBL/GenBank/DDBJ databases">
        <title>Rhodobacteraceae bacterium strain HSP-20.</title>
        <authorList>
            <person name="Chen W.-M."/>
        </authorList>
    </citation>
    <scope>NUCLEOTIDE SEQUENCE [LARGE SCALE GENOMIC DNA]</scope>
    <source>
        <strain evidence="1 2">HSP-20</strain>
    </source>
</reference>
<evidence type="ECO:0000313" key="2">
    <source>
        <dbReference type="Proteomes" id="UP000731907"/>
    </source>
</evidence>
<organism evidence="1 2">
    <name type="scientific">Paragemmobacter amnigenus</name>
    <dbReference type="NCBI Taxonomy" id="2852097"/>
    <lineage>
        <taxon>Bacteria</taxon>
        <taxon>Pseudomonadati</taxon>
        <taxon>Pseudomonadota</taxon>
        <taxon>Alphaproteobacteria</taxon>
        <taxon>Rhodobacterales</taxon>
        <taxon>Paracoccaceae</taxon>
        <taxon>Paragemmobacter</taxon>
    </lineage>
</organism>
<proteinExistence type="predicted"/>
<sequence length="330" mass="35453">MRALLWIILVAAALWGGYWFAGAKATEQAVSGWFAEQDGRPVAAQHQGIAVRGFPNRFDLTITQPEIRDAETGTGWSAPFAQIFTMTWKPWHLIAALPQEQTLSLPGQDLTISSTVMQGSLVLVPGMDLTLDRLSTESDGITVRSSAGWAVSATSANLATRRAPDSAMGHQIWAELTTVTPDAAFRMALSPLSDLPEQIERLRLDGTVTLSAPVDRHLATTRPDLQALTVKEALLLWGDLTVSGKGDIVPTADGTAEGRIDIRIDNWRKLVPVLVAAGLVTPEVSETVTRAMELMAAQDGTPDVLDVPLVFASGRMSLGHVPLGPAPRLR</sequence>
<dbReference type="Proteomes" id="UP000731907">
    <property type="component" value="Unassembled WGS sequence"/>
</dbReference>
<evidence type="ECO:0000313" key="1">
    <source>
        <dbReference type="EMBL" id="MBU9698095.1"/>
    </source>
</evidence>
<gene>
    <name evidence="1" type="ORF">GU927_009545</name>
</gene>
<dbReference type="EMBL" id="JAAATX020000006">
    <property type="protein sequence ID" value="MBU9698095.1"/>
    <property type="molecule type" value="Genomic_DNA"/>
</dbReference>
<dbReference type="InterPro" id="IPR018666">
    <property type="entry name" value="DUF2125"/>
</dbReference>
<accession>A0ABS6J3H2</accession>
<name>A0ABS6J3H2_9RHOB</name>
<protein>
    <submittedName>
        <fullName evidence="1">DUF2125 domain-containing protein</fullName>
    </submittedName>
</protein>
<dbReference type="Pfam" id="PF09898">
    <property type="entry name" value="DUF2125"/>
    <property type="match status" value="1"/>
</dbReference>